<dbReference type="AlphaFoldDB" id="A0A1Y5XRL3"/>
<organism evidence="1 2">
    <name type="scientific">Kibdelosporangium aridum</name>
    <dbReference type="NCBI Taxonomy" id="2030"/>
    <lineage>
        <taxon>Bacteria</taxon>
        <taxon>Bacillati</taxon>
        <taxon>Actinomycetota</taxon>
        <taxon>Actinomycetes</taxon>
        <taxon>Pseudonocardiales</taxon>
        <taxon>Pseudonocardiaceae</taxon>
        <taxon>Kibdelosporangium</taxon>
    </lineage>
</organism>
<reference evidence="1 2" key="1">
    <citation type="submission" date="2017-04" db="EMBL/GenBank/DDBJ databases">
        <authorList>
            <person name="Afonso C.L."/>
            <person name="Miller P.J."/>
            <person name="Scott M.A."/>
            <person name="Spackman E."/>
            <person name="Goraichik I."/>
            <person name="Dimitrov K.M."/>
            <person name="Suarez D.L."/>
            <person name="Swayne D.E."/>
        </authorList>
    </citation>
    <scope>NUCLEOTIDE SEQUENCE [LARGE SCALE GENOMIC DNA]</scope>
    <source>
        <strain evidence="1 2">DSM 43828</strain>
    </source>
</reference>
<protein>
    <submittedName>
        <fullName evidence="1">Uncharacterized protein</fullName>
    </submittedName>
</protein>
<keyword evidence="2" id="KW-1185">Reference proteome</keyword>
<accession>A0A1Y5XRL3</accession>
<evidence type="ECO:0000313" key="1">
    <source>
        <dbReference type="EMBL" id="SMD14132.1"/>
    </source>
</evidence>
<proteinExistence type="predicted"/>
<dbReference type="OrthoDB" id="10013412at2"/>
<dbReference type="EMBL" id="FWXV01000004">
    <property type="protein sequence ID" value="SMD14132.1"/>
    <property type="molecule type" value="Genomic_DNA"/>
</dbReference>
<dbReference type="RefSeq" id="WP_084429406.1">
    <property type="nucleotide sequence ID" value="NZ_FWXV01000004.1"/>
</dbReference>
<sequence length="78" mass="8543">MYSNHFPDGLTRDIIDALIAEAFDTIDEAAAEPTSALLDGPAARRWTRRVERRTITGTVRTLPVSRPLHIGPDGEEAA</sequence>
<gene>
    <name evidence="1" type="ORF">SAMN05661093_04976</name>
</gene>
<name>A0A1Y5XRL3_KIBAR</name>
<evidence type="ECO:0000313" key="2">
    <source>
        <dbReference type="Proteomes" id="UP000192674"/>
    </source>
</evidence>
<dbReference type="Proteomes" id="UP000192674">
    <property type="component" value="Unassembled WGS sequence"/>
</dbReference>